<gene>
    <name evidence="2" type="ORF">JD108_21745</name>
    <name evidence="3" type="ORF">KDJ56_21680</name>
</gene>
<organism evidence="2 4">
    <name type="scientific">Brevibacillus composti</name>
    <dbReference type="NCBI Taxonomy" id="2796470"/>
    <lineage>
        <taxon>Bacteria</taxon>
        <taxon>Bacillati</taxon>
        <taxon>Bacillota</taxon>
        <taxon>Bacilli</taxon>
        <taxon>Bacillales</taxon>
        <taxon>Paenibacillaceae</taxon>
        <taxon>Brevibacillus</taxon>
    </lineage>
</organism>
<dbReference type="Proteomes" id="UP000595847">
    <property type="component" value="Chromosome"/>
</dbReference>
<proteinExistence type="predicted"/>
<dbReference type="EMBL" id="CP066308">
    <property type="protein sequence ID" value="QQE74400.1"/>
    <property type="molecule type" value="Genomic_DNA"/>
</dbReference>
<dbReference type="RefSeq" id="WP_198827980.1">
    <property type="nucleotide sequence ID" value="NZ_CP066308.1"/>
</dbReference>
<dbReference type="Proteomes" id="UP000677234">
    <property type="component" value="Chromosome"/>
</dbReference>
<accession>A0A7T5JNU7</accession>
<evidence type="ECO:0000313" key="3">
    <source>
        <dbReference type="EMBL" id="QUO41482.1"/>
    </source>
</evidence>
<dbReference type="InterPro" id="IPR018750">
    <property type="entry name" value="DUF2306_membrane"/>
</dbReference>
<keyword evidence="1" id="KW-1133">Transmembrane helix</keyword>
<evidence type="ECO:0000313" key="4">
    <source>
        <dbReference type="Proteomes" id="UP000595847"/>
    </source>
</evidence>
<dbReference type="AlphaFoldDB" id="A0A7T5JNU7"/>
<feature type="transmembrane region" description="Helical" evidence="1">
    <location>
        <begin position="106"/>
        <end position="126"/>
    </location>
</feature>
<keyword evidence="1" id="KW-0812">Transmembrane</keyword>
<evidence type="ECO:0000313" key="2">
    <source>
        <dbReference type="EMBL" id="QQE74400.1"/>
    </source>
</evidence>
<feature type="transmembrane region" description="Helical" evidence="1">
    <location>
        <begin position="48"/>
        <end position="68"/>
    </location>
</feature>
<feature type="transmembrane region" description="Helical" evidence="1">
    <location>
        <begin position="74"/>
        <end position="94"/>
    </location>
</feature>
<sequence>MLTDTSLWLFMIRIHILLAILSLLTGPFGLLKRVRAKSIKFHRWNGRVYVLSILYNFIPGVFVSFFATGGWPSTIGFLILNTLWLGTTILGYLSIKKQRIILDRQWMIRSFFLSFANMTIYIIVAITHHVMNVSYGNAYTIAVWLCWTLNLLVAEWTIQHPYTTFQQFTKNMRNVNICINKLKENKGMVLIGR</sequence>
<name>A0A7T5JNU7_9BACL</name>
<dbReference type="EMBL" id="CP073708">
    <property type="protein sequence ID" value="QUO41482.1"/>
    <property type="molecule type" value="Genomic_DNA"/>
</dbReference>
<reference evidence="3" key="2">
    <citation type="submission" date="2021-04" db="EMBL/GenBank/DDBJ databases">
        <title>Brevibacillus composti FJAT-54423, complete genome.</title>
        <authorList>
            <person name="Tang R."/>
        </authorList>
    </citation>
    <scope>NUCLEOTIDE SEQUENCE</scope>
    <source>
        <strain evidence="3">FJAT-54424</strain>
    </source>
</reference>
<keyword evidence="1" id="KW-0472">Membrane</keyword>
<feature type="transmembrane region" description="Helical" evidence="1">
    <location>
        <begin position="138"/>
        <end position="158"/>
    </location>
</feature>
<dbReference type="Pfam" id="PF10067">
    <property type="entry name" value="DUF2306"/>
    <property type="match status" value="1"/>
</dbReference>
<evidence type="ECO:0000256" key="1">
    <source>
        <dbReference type="SAM" id="Phobius"/>
    </source>
</evidence>
<feature type="transmembrane region" description="Helical" evidence="1">
    <location>
        <begin position="6"/>
        <end position="28"/>
    </location>
</feature>
<dbReference type="KEGG" id="bcop:JD108_21745"/>
<protein>
    <submittedName>
        <fullName evidence="2">DUF2306 domain-containing protein</fullName>
    </submittedName>
</protein>
<evidence type="ECO:0000313" key="5">
    <source>
        <dbReference type="Proteomes" id="UP000677234"/>
    </source>
</evidence>
<keyword evidence="5" id="KW-1185">Reference proteome</keyword>
<reference evidence="2 4" key="1">
    <citation type="submission" date="2020-12" db="EMBL/GenBank/DDBJ databases">
        <title>strain FJAT-54423T represents a novel species of the genus Brevibacillus.</title>
        <authorList>
            <person name="Tang R."/>
        </authorList>
    </citation>
    <scope>NUCLEOTIDE SEQUENCE [LARGE SCALE GENOMIC DNA]</scope>
    <source>
        <strain evidence="2 4">FJAT-54423</strain>
    </source>
</reference>